<comment type="caution">
    <text evidence="2">The sequence shown here is derived from an EMBL/GenBank/DDBJ whole genome shotgun (WGS) entry which is preliminary data.</text>
</comment>
<evidence type="ECO:0000313" key="2">
    <source>
        <dbReference type="EMBL" id="MBB6099782.1"/>
    </source>
</evidence>
<evidence type="ECO:0000256" key="1">
    <source>
        <dbReference type="SAM" id="Phobius"/>
    </source>
</evidence>
<evidence type="ECO:0000313" key="3">
    <source>
        <dbReference type="Proteomes" id="UP000569951"/>
    </source>
</evidence>
<proteinExistence type="predicted"/>
<feature type="transmembrane region" description="Helical" evidence="1">
    <location>
        <begin position="78"/>
        <end position="96"/>
    </location>
</feature>
<feature type="transmembrane region" description="Helical" evidence="1">
    <location>
        <begin position="22"/>
        <end position="42"/>
    </location>
</feature>
<organism evidence="2 3">
    <name type="scientific">Deinobacterium chartae</name>
    <dbReference type="NCBI Taxonomy" id="521158"/>
    <lineage>
        <taxon>Bacteria</taxon>
        <taxon>Thermotogati</taxon>
        <taxon>Deinococcota</taxon>
        <taxon>Deinococci</taxon>
        <taxon>Deinococcales</taxon>
        <taxon>Deinococcaceae</taxon>
        <taxon>Deinobacterium</taxon>
    </lineage>
</organism>
<dbReference type="Proteomes" id="UP000569951">
    <property type="component" value="Unassembled WGS sequence"/>
</dbReference>
<keyword evidence="1" id="KW-0812">Transmembrane</keyword>
<dbReference type="AlphaFoldDB" id="A0A841I7C8"/>
<protein>
    <submittedName>
        <fullName evidence="2">Uncharacterized protein</fullName>
    </submittedName>
</protein>
<keyword evidence="3" id="KW-1185">Reference proteome</keyword>
<keyword evidence="1" id="KW-1133">Transmembrane helix</keyword>
<dbReference type="EMBL" id="JACHHG010000015">
    <property type="protein sequence ID" value="MBB6099782.1"/>
    <property type="molecule type" value="Genomic_DNA"/>
</dbReference>
<name>A0A841I7C8_9DEIO</name>
<sequence length="98" mass="11012">MAIGLIFMAENTFGNVTLLHNWWALFLLVPGVLMLGRAWTAYQAAGHRFTRDVASALYSALFPTFIGLAFLLRLDWGRIWPVFLILAGVSALLSRMRN</sequence>
<keyword evidence="1" id="KW-0472">Membrane</keyword>
<gene>
    <name evidence="2" type="ORF">HNR42_003240</name>
</gene>
<feature type="transmembrane region" description="Helical" evidence="1">
    <location>
        <begin position="54"/>
        <end position="72"/>
    </location>
</feature>
<accession>A0A841I7C8</accession>
<reference evidence="2 3" key="1">
    <citation type="submission" date="2020-08" db="EMBL/GenBank/DDBJ databases">
        <title>Genomic Encyclopedia of Type Strains, Phase IV (KMG-IV): sequencing the most valuable type-strain genomes for metagenomic binning, comparative biology and taxonomic classification.</title>
        <authorList>
            <person name="Goeker M."/>
        </authorList>
    </citation>
    <scope>NUCLEOTIDE SEQUENCE [LARGE SCALE GENOMIC DNA]</scope>
    <source>
        <strain evidence="2 3">DSM 21458</strain>
    </source>
</reference>